<dbReference type="PANTHER" id="PTHR44688:SF16">
    <property type="entry name" value="DNA-BINDING TRANSCRIPTIONAL ACTIVATOR DEVR_DOSR"/>
    <property type="match status" value="1"/>
</dbReference>
<dbReference type="SMART" id="SM00421">
    <property type="entry name" value="HTH_LUXR"/>
    <property type="match status" value="1"/>
</dbReference>
<dbReference type="SUPFAM" id="SSF46894">
    <property type="entry name" value="C-terminal effector domain of the bipartite response regulators"/>
    <property type="match status" value="1"/>
</dbReference>
<dbReference type="Gene3D" id="1.10.10.10">
    <property type="entry name" value="Winged helix-like DNA-binding domain superfamily/Winged helix DNA-binding domain"/>
    <property type="match status" value="1"/>
</dbReference>
<dbReference type="RefSeq" id="WP_159110277.1">
    <property type="nucleotide sequence ID" value="NZ_CP015453.1"/>
</dbReference>
<keyword evidence="2" id="KW-0238">DNA-binding</keyword>
<keyword evidence="1" id="KW-0805">Transcription regulation</keyword>
<keyword evidence="3" id="KW-0804">Transcription</keyword>
<dbReference type="InterPro" id="IPR003593">
    <property type="entry name" value="AAA+_ATPase"/>
</dbReference>
<evidence type="ECO:0000256" key="4">
    <source>
        <dbReference type="SAM" id="MobiDB-lite"/>
    </source>
</evidence>
<evidence type="ECO:0000256" key="1">
    <source>
        <dbReference type="ARBA" id="ARBA00023015"/>
    </source>
</evidence>
<feature type="region of interest" description="Disordered" evidence="4">
    <location>
        <begin position="60"/>
        <end position="87"/>
    </location>
</feature>
<dbReference type="InterPro" id="IPR036388">
    <property type="entry name" value="WH-like_DNA-bd_sf"/>
</dbReference>
<dbReference type="PANTHER" id="PTHR44688">
    <property type="entry name" value="DNA-BINDING TRANSCRIPTIONAL ACTIVATOR DEVR_DOSR"/>
    <property type="match status" value="1"/>
</dbReference>
<feature type="compositionally biased region" description="Low complexity" evidence="4">
    <location>
        <begin position="400"/>
        <end position="416"/>
    </location>
</feature>
<dbReference type="InterPro" id="IPR027417">
    <property type="entry name" value="P-loop_NTPase"/>
</dbReference>
<feature type="domain" description="HTH luxR-type" evidence="5">
    <location>
        <begin position="763"/>
        <end position="828"/>
    </location>
</feature>
<name>A0AAD0JS76_9ACTN</name>
<dbReference type="InterPro" id="IPR016032">
    <property type="entry name" value="Sig_transdc_resp-reg_C-effctor"/>
</dbReference>
<proteinExistence type="predicted"/>
<keyword evidence="7" id="KW-1185">Reference proteome</keyword>
<evidence type="ECO:0000256" key="3">
    <source>
        <dbReference type="ARBA" id="ARBA00023163"/>
    </source>
</evidence>
<organism evidence="6 7">
    <name type="scientific">Dietzia psychralcaliphila</name>
    <dbReference type="NCBI Taxonomy" id="139021"/>
    <lineage>
        <taxon>Bacteria</taxon>
        <taxon>Bacillati</taxon>
        <taxon>Actinomycetota</taxon>
        <taxon>Actinomycetes</taxon>
        <taxon>Mycobacteriales</taxon>
        <taxon>Dietziaceae</taxon>
        <taxon>Dietzia</taxon>
    </lineage>
</organism>
<evidence type="ECO:0000259" key="5">
    <source>
        <dbReference type="PROSITE" id="PS50043"/>
    </source>
</evidence>
<feature type="compositionally biased region" description="Basic and acidic residues" evidence="4">
    <location>
        <begin position="70"/>
        <end position="87"/>
    </location>
</feature>
<dbReference type="GO" id="GO:0003677">
    <property type="term" value="F:DNA binding"/>
    <property type="evidence" value="ECO:0007669"/>
    <property type="project" value="UniProtKB-KW"/>
</dbReference>
<dbReference type="SMART" id="SM00382">
    <property type="entry name" value="AAA"/>
    <property type="match status" value="1"/>
</dbReference>
<dbReference type="CDD" id="cd06170">
    <property type="entry name" value="LuxR_C_like"/>
    <property type="match status" value="1"/>
</dbReference>
<dbReference type="GO" id="GO:0006355">
    <property type="term" value="P:regulation of DNA-templated transcription"/>
    <property type="evidence" value="ECO:0007669"/>
    <property type="project" value="InterPro"/>
</dbReference>
<dbReference type="EMBL" id="CP015453">
    <property type="protein sequence ID" value="AWH96892.1"/>
    <property type="molecule type" value="Genomic_DNA"/>
</dbReference>
<dbReference type="KEGG" id="dpc:A6048_16885"/>
<dbReference type="PROSITE" id="PS50043">
    <property type="entry name" value="HTH_LUXR_2"/>
    <property type="match status" value="1"/>
</dbReference>
<evidence type="ECO:0000313" key="6">
    <source>
        <dbReference type="EMBL" id="AWH96892.1"/>
    </source>
</evidence>
<evidence type="ECO:0000256" key="2">
    <source>
        <dbReference type="ARBA" id="ARBA00023125"/>
    </source>
</evidence>
<dbReference type="InterPro" id="IPR000792">
    <property type="entry name" value="Tscrpt_reg_LuxR_C"/>
</dbReference>
<evidence type="ECO:0000313" key="7">
    <source>
        <dbReference type="Proteomes" id="UP000244903"/>
    </source>
</evidence>
<protein>
    <recommendedName>
        <fullName evidence="5">HTH luxR-type domain-containing protein</fullName>
    </recommendedName>
</protein>
<sequence length="830" mass="89420">MLSGPERVVVVRGPRFSGKTTLLEQWLSANSPPGGSAVGIIDPAPDLTGDRYWQSVVSTLRSTQGPGDRTAPEVESPREPADPPGETYREVRRLVRAWTGPLTLVLDDLHLAGDPETFVRDLLRQAPPAGIRVLVTTRTAMQWRGSAAVPADSVIVTPVDLLLTDPELAAVAEFAGVNALNRAPLSVIAAETGRVAGLVGVGVAALAAPSSARGDPTHRIRNEIDRVIVGVLAGDPELVSYRGDIFRTAAATPLTSSAAAVVIDGGVEGEPTVVDRLAAFERHGLTVRIPEAPEPTWTYPDPVRGSILRMAATESPDVLRDARLALSNHWLQCGRPHTAFVHAIDAEHWGRVLEILRDHWRTLYTTNFLQMDGDLRRIPADVLESEPLFDTLRRMHSQFSAPKDSPAPAPAIAASSDEPDDAERLMRMLSLRMDGQFEAAAAECGPLSRLRVPDLESSTQAERDGPAFVFLHLGLSLILVGRIDDATQMLRRAHRLGAGSFVERDAAGKLTLANALLGYPADADSWWDEERRHPQLPPDSELVVRPAGMIGAALARLDRLDIDSAIGLITDLGAPADREELWGFALYVYGQIALSTGTAADGLRYVEHHMRRYPGMCDHGAVVGPLLDAVRADLHLALGRSDESAELVGNSSHPLTATVRARTRLYEGDHEGALDIVRHYYGDLRCTQRDSVELSLVGAAASMGISAREEAVQHLERAVTKSALTGLVRPFTTLPRGTMARLANLGPELPVSARETGTGAPSSPHAATALTGREHAILRSLETGESVTAIADRHFVSVNTVKTQLRAVYRKLGVRSRSTAVDEARRLGLL</sequence>
<accession>A0AAD0JS76</accession>
<dbReference type="Proteomes" id="UP000244903">
    <property type="component" value="Chromosome"/>
</dbReference>
<dbReference type="Pfam" id="PF00196">
    <property type="entry name" value="GerE"/>
    <property type="match status" value="1"/>
</dbReference>
<dbReference type="SUPFAM" id="SSF52540">
    <property type="entry name" value="P-loop containing nucleoside triphosphate hydrolases"/>
    <property type="match status" value="1"/>
</dbReference>
<reference evidence="6 7" key="1">
    <citation type="submission" date="2016-04" db="EMBL/GenBank/DDBJ databases">
        <title>Complete genome sequence of the haloalkaliphilic hydrocarbon-degrading bacterium Dietzia psychralcaliphila ILA-1T, isolated from a drain of a fish product-processing plant.</title>
        <authorList>
            <person name="Zhao J."/>
            <person name="Hu B."/>
            <person name="Geng S."/>
            <person name="Nie Y."/>
            <person name="Tang Y."/>
        </authorList>
    </citation>
    <scope>NUCLEOTIDE SEQUENCE [LARGE SCALE GENOMIC DNA]</scope>
    <source>
        <strain evidence="6 7">ILA-1</strain>
    </source>
</reference>
<gene>
    <name evidence="6" type="ORF">A6048_16885</name>
</gene>
<dbReference type="AlphaFoldDB" id="A0AAD0JS76"/>
<feature type="region of interest" description="Disordered" evidence="4">
    <location>
        <begin position="399"/>
        <end position="418"/>
    </location>
</feature>